<dbReference type="InterPro" id="IPR036056">
    <property type="entry name" value="Fibrinogen-like_C"/>
</dbReference>
<proteinExistence type="predicted"/>
<dbReference type="EMBL" id="CACRXK020034849">
    <property type="protein sequence ID" value="CAB4044410.1"/>
    <property type="molecule type" value="Genomic_DNA"/>
</dbReference>
<accession>A0A7D9M7R7</accession>
<dbReference type="OrthoDB" id="5946752at2759"/>
<dbReference type="Proteomes" id="UP001152795">
    <property type="component" value="Unassembled WGS sequence"/>
</dbReference>
<reference evidence="1" key="1">
    <citation type="submission" date="2020-04" db="EMBL/GenBank/DDBJ databases">
        <authorList>
            <person name="Alioto T."/>
            <person name="Alioto T."/>
            <person name="Gomez Garrido J."/>
        </authorList>
    </citation>
    <scope>NUCLEOTIDE SEQUENCE</scope>
    <source>
        <strain evidence="1">A484AB</strain>
    </source>
</reference>
<evidence type="ECO:0000313" key="2">
    <source>
        <dbReference type="Proteomes" id="UP001152795"/>
    </source>
</evidence>
<keyword evidence="2" id="KW-1185">Reference proteome</keyword>
<dbReference type="NCBIfam" id="NF040941">
    <property type="entry name" value="GGGWT_bact"/>
    <property type="match status" value="1"/>
</dbReference>
<dbReference type="SUPFAM" id="SSF56496">
    <property type="entry name" value="Fibrinogen C-terminal domain-like"/>
    <property type="match status" value="1"/>
</dbReference>
<organism evidence="1 2">
    <name type="scientific">Paramuricea clavata</name>
    <name type="common">Red gorgonian</name>
    <name type="synonym">Violescent sea-whip</name>
    <dbReference type="NCBI Taxonomy" id="317549"/>
    <lineage>
        <taxon>Eukaryota</taxon>
        <taxon>Metazoa</taxon>
        <taxon>Cnidaria</taxon>
        <taxon>Anthozoa</taxon>
        <taxon>Octocorallia</taxon>
        <taxon>Malacalcyonacea</taxon>
        <taxon>Plexauridae</taxon>
        <taxon>Paramuricea</taxon>
    </lineage>
</organism>
<dbReference type="Gene3D" id="3.90.215.10">
    <property type="entry name" value="Gamma Fibrinogen, chain A, domain 1"/>
    <property type="match status" value="1"/>
</dbReference>
<comment type="caution">
    <text evidence="1">The sequence shown here is derived from an EMBL/GenBank/DDBJ whole genome shotgun (WGS) entry which is preliminary data.</text>
</comment>
<evidence type="ECO:0000313" key="1">
    <source>
        <dbReference type="EMBL" id="CAB4044410.1"/>
    </source>
</evidence>
<protein>
    <submittedName>
        <fullName evidence="1">Uncharacterized protein</fullName>
    </submittedName>
</protein>
<dbReference type="InterPro" id="IPR014716">
    <property type="entry name" value="Fibrinogen_a/b/g_C_1"/>
</dbReference>
<name>A0A7D9M7R7_PARCT</name>
<sequence>MHHAKQIWTSQSNKAQSGVYKISVGNNQVIDVYCQMTSVSGCKGGGWTLVMKIDGSSSIFKYSSSYWTSRSTYGDNAYGRNGGLDNRQYKGSTYWRTSFKEICVGMKYGGRLRAFSFSYPATSLYDLIADGKYRQTHVGRAQWKSLISGSSLQRNCNKEGFNIYVGSHHTRVRLGLVANEQNDCKSPDSFIGLGAGGGLNYLWQWCRSNSHTSANAAGNLAQCGADNGNKNARAMAYILVR</sequence>
<dbReference type="AlphaFoldDB" id="A0A7D9M7R7"/>
<gene>
    <name evidence="1" type="ORF">PACLA_8A045545</name>
</gene>